<dbReference type="PIRSF" id="PIRSF010376">
    <property type="entry name" value="IspE"/>
    <property type="match status" value="1"/>
</dbReference>
<dbReference type="GO" id="GO:0050515">
    <property type="term" value="F:4-(cytidine 5'-diphospho)-2-C-methyl-D-erythritol kinase activity"/>
    <property type="evidence" value="ECO:0007669"/>
    <property type="project" value="UniProtKB-EC"/>
</dbReference>
<comment type="catalytic activity">
    <reaction evidence="9">
        <text>4-CDP-2-C-methyl-D-erythritol + ATP = 4-CDP-2-C-methyl-D-erythritol 2-phosphate + ADP + H(+)</text>
        <dbReference type="Rhea" id="RHEA:18437"/>
        <dbReference type="ChEBI" id="CHEBI:15378"/>
        <dbReference type="ChEBI" id="CHEBI:30616"/>
        <dbReference type="ChEBI" id="CHEBI:57823"/>
        <dbReference type="ChEBI" id="CHEBI:57919"/>
        <dbReference type="ChEBI" id="CHEBI:456216"/>
        <dbReference type="EC" id="2.7.1.148"/>
    </reaction>
</comment>
<evidence type="ECO:0000313" key="12">
    <source>
        <dbReference type="EMBL" id="MDQ0274810.1"/>
    </source>
</evidence>
<comment type="function">
    <text evidence="9">Catalyzes the phosphorylation of the position 2 hydroxy group of 4-diphosphocytidyl-2C-methyl-D-erythritol.</text>
</comment>
<dbReference type="InterPro" id="IPR013750">
    <property type="entry name" value="GHMP_kinase_C_dom"/>
</dbReference>
<evidence type="ECO:0000256" key="5">
    <source>
        <dbReference type="ARBA" id="ARBA00022741"/>
    </source>
</evidence>
<dbReference type="NCBIfam" id="TIGR00154">
    <property type="entry name" value="ispE"/>
    <property type="match status" value="1"/>
</dbReference>
<dbReference type="Proteomes" id="UP001236559">
    <property type="component" value="Unassembled WGS sequence"/>
</dbReference>
<feature type="active site" evidence="9">
    <location>
        <position position="132"/>
    </location>
</feature>
<dbReference type="Pfam" id="PF08544">
    <property type="entry name" value="GHMP_kinases_C"/>
    <property type="match status" value="1"/>
</dbReference>
<dbReference type="SUPFAM" id="SSF55060">
    <property type="entry name" value="GHMP Kinase, C-terminal domain"/>
    <property type="match status" value="1"/>
</dbReference>
<evidence type="ECO:0000259" key="10">
    <source>
        <dbReference type="Pfam" id="PF00288"/>
    </source>
</evidence>
<dbReference type="EMBL" id="JAUSTN010000004">
    <property type="protein sequence ID" value="MDQ0274810.1"/>
    <property type="molecule type" value="Genomic_DNA"/>
</dbReference>
<dbReference type="HAMAP" id="MF_00061">
    <property type="entry name" value="IspE"/>
    <property type="match status" value="1"/>
</dbReference>
<gene>
    <name evidence="9" type="primary">ispE</name>
    <name evidence="12" type="ORF">J2S72_000831</name>
</gene>
<comment type="caution">
    <text evidence="12">The sequence shown here is derived from an EMBL/GenBank/DDBJ whole genome shotgun (WGS) entry which is preliminary data.</text>
</comment>
<dbReference type="InterPro" id="IPR014721">
    <property type="entry name" value="Ribsml_uS5_D2-typ_fold_subgr"/>
</dbReference>
<keyword evidence="6 9" id="KW-0418">Kinase</keyword>
<keyword evidence="9" id="KW-0414">Isoprene biosynthesis</keyword>
<proteinExistence type="inferred from homology"/>
<evidence type="ECO:0000256" key="6">
    <source>
        <dbReference type="ARBA" id="ARBA00022777"/>
    </source>
</evidence>
<comment type="caution">
    <text evidence="9">Lacks conserved residue(s) required for the propagation of feature annotation.</text>
</comment>
<dbReference type="InterPro" id="IPR004424">
    <property type="entry name" value="IspE"/>
</dbReference>
<evidence type="ECO:0000256" key="7">
    <source>
        <dbReference type="ARBA" id="ARBA00022840"/>
    </source>
</evidence>
<evidence type="ECO:0000256" key="1">
    <source>
        <dbReference type="ARBA" id="ARBA00009684"/>
    </source>
</evidence>
<dbReference type="EC" id="2.7.1.148" evidence="2 9"/>
<feature type="domain" description="GHMP kinase N-terminal" evidence="10">
    <location>
        <begin position="62"/>
        <end position="140"/>
    </location>
</feature>
<comment type="pathway">
    <text evidence="9">Isoprenoid biosynthesis; isopentenyl diphosphate biosynthesis via DXP pathway; isopentenyl diphosphate from 1-deoxy-D-xylulose 5-phosphate: step 3/6.</text>
</comment>
<keyword evidence="7 9" id="KW-0067">ATP-binding</keyword>
<evidence type="ECO:0000256" key="4">
    <source>
        <dbReference type="ARBA" id="ARBA00022679"/>
    </source>
</evidence>
<evidence type="ECO:0000256" key="8">
    <source>
        <dbReference type="ARBA" id="ARBA00032554"/>
    </source>
</evidence>
<dbReference type="PANTHER" id="PTHR43527:SF2">
    <property type="entry name" value="4-DIPHOSPHOCYTIDYL-2-C-METHYL-D-ERYTHRITOL KINASE, CHLOROPLASTIC"/>
    <property type="match status" value="1"/>
</dbReference>
<dbReference type="RefSeq" id="WP_307495035.1">
    <property type="nucleotide sequence ID" value="NZ_JAUSTN010000004.1"/>
</dbReference>
<evidence type="ECO:0000256" key="3">
    <source>
        <dbReference type="ARBA" id="ARBA00017473"/>
    </source>
</evidence>
<dbReference type="InterPro" id="IPR020568">
    <property type="entry name" value="Ribosomal_Su5_D2-typ_SF"/>
</dbReference>
<keyword evidence="5 9" id="KW-0547">Nucleotide-binding</keyword>
<dbReference type="PANTHER" id="PTHR43527">
    <property type="entry name" value="4-DIPHOSPHOCYTIDYL-2-C-METHYL-D-ERYTHRITOL KINASE, CHLOROPLASTIC"/>
    <property type="match status" value="1"/>
</dbReference>
<feature type="active site" evidence="9">
    <location>
        <position position="8"/>
    </location>
</feature>
<name>A0ABU0AU95_9FIRM</name>
<evidence type="ECO:0000259" key="11">
    <source>
        <dbReference type="Pfam" id="PF08544"/>
    </source>
</evidence>
<comment type="similarity">
    <text evidence="1 9">Belongs to the GHMP kinase family. IspE subfamily.</text>
</comment>
<evidence type="ECO:0000313" key="13">
    <source>
        <dbReference type="Proteomes" id="UP001236559"/>
    </source>
</evidence>
<dbReference type="Gene3D" id="3.30.230.10">
    <property type="match status" value="1"/>
</dbReference>
<dbReference type="SUPFAM" id="SSF54211">
    <property type="entry name" value="Ribosomal protein S5 domain 2-like"/>
    <property type="match status" value="1"/>
</dbReference>
<dbReference type="Gene3D" id="3.30.70.890">
    <property type="entry name" value="GHMP kinase, C-terminal domain"/>
    <property type="match status" value="1"/>
</dbReference>
<evidence type="ECO:0000256" key="2">
    <source>
        <dbReference type="ARBA" id="ARBA00012052"/>
    </source>
</evidence>
<reference evidence="12 13" key="1">
    <citation type="submission" date="2023-07" db="EMBL/GenBank/DDBJ databases">
        <title>Genomic Encyclopedia of Type Strains, Phase IV (KMG-IV): sequencing the most valuable type-strain genomes for metagenomic binning, comparative biology and taxonomic classification.</title>
        <authorList>
            <person name="Goeker M."/>
        </authorList>
    </citation>
    <scope>NUCLEOTIDE SEQUENCE [LARGE SCALE GENOMIC DNA]</scope>
    <source>
        <strain evidence="12 13">DSM 22616</strain>
    </source>
</reference>
<organism evidence="12 13">
    <name type="scientific">Peptoniphilus koenoeneniae</name>
    <dbReference type="NCBI Taxonomy" id="507751"/>
    <lineage>
        <taxon>Bacteria</taxon>
        <taxon>Bacillati</taxon>
        <taxon>Bacillota</taxon>
        <taxon>Tissierellia</taxon>
        <taxon>Tissierellales</taxon>
        <taxon>Peptoniphilaceae</taxon>
        <taxon>Peptoniphilus</taxon>
    </lineage>
</organism>
<sequence length="277" mass="31428">MKVYSQAKINIGLDIINKRQDGYHNIKTIMYQIPLFEEMFFEKSTELKIEMVGIENLSLEDNIIYKSYLALKNFTNKDLPFTCKVIKNVPYGAGLAGGTFNGANTLKFLNSAYDLDLSLKELEKIGKNIGADFPYCLNGGVFLAEGIGDILQKIQIPKLNILLINPGYEISTKEVYEKIRIDNKRVDFNKIRSSILSKDLDGLRENLINKMEEPVFEKHPDLYDLKEKISSFNAAGLLSGSGSSLFGIFMNKEDLKRAYNYFKDIYDKVYGFGGEDV</sequence>
<keyword evidence="4 9" id="KW-0808">Transferase</keyword>
<dbReference type="InterPro" id="IPR006204">
    <property type="entry name" value="GHMP_kinase_N_dom"/>
</dbReference>
<protein>
    <recommendedName>
        <fullName evidence="3 9">4-diphosphocytidyl-2-C-methyl-D-erythritol kinase</fullName>
        <shortName evidence="9">CMK</shortName>
        <ecNumber evidence="2 9">2.7.1.148</ecNumber>
    </recommendedName>
    <alternativeName>
        <fullName evidence="8 9">4-(cytidine-5'-diphospho)-2-C-methyl-D-erythritol kinase</fullName>
    </alternativeName>
</protein>
<evidence type="ECO:0000256" key="9">
    <source>
        <dbReference type="HAMAP-Rule" id="MF_00061"/>
    </source>
</evidence>
<keyword evidence="13" id="KW-1185">Reference proteome</keyword>
<accession>A0ABU0AU95</accession>
<dbReference type="InterPro" id="IPR036554">
    <property type="entry name" value="GHMP_kinase_C_sf"/>
</dbReference>
<dbReference type="Pfam" id="PF00288">
    <property type="entry name" value="GHMP_kinases_N"/>
    <property type="match status" value="1"/>
</dbReference>
<feature type="domain" description="GHMP kinase C-terminal" evidence="11">
    <location>
        <begin position="194"/>
        <end position="266"/>
    </location>
</feature>